<name>A0A4C1UMT0_EUMVA</name>
<dbReference type="GO" id="GO:0005886">
    <property type="term" value="C:plasma membrane"/>
    <property type="evidence" value="ECO:0007669"/>
    <property type="project" value="TreeGrafter"/>
</dbReference>
<evidence type="ECO:0000256" key="1">
    <source>
        <dbReference type="ARBA" id="ARBA00022614"/>
    </source>
</evidence>
<dbReference type="SUPFAM" id="SSF52058">
    <property type="entry name" value="L domain-like"/>
    <property type="match status" value="1"/>
</dbReference>
<dbReference type="AlphaFoldDB" id="A0A4C1UMT0"/>
<accession>A0A4C1UMT0</accession>
<protein>
    <submittedName>
        <fullName evidence="5">Leucine-rich repeat-containing protein 15</fullName>
    </submittedName>
</protein>
<comment type="caution">
    <text evidence="5">The sequence shown here is derived from an EMBL/GenBank/DDBJ whole genome shotgun (WGS) entry which is preliminary data.</text>
</comment>
<gene>
    <name evidence="5" type="primary">Lrrc15</name>
    <name evidence="5" type="ORF">EVAR_82787_1</name>
</gene>
<keyword evidence="6" id="KW-1185">Reference proteome</keyword>
<evidence type="ECO:0000313" key="5">
    <source>
        <dbReference type="EMBL" id="GBP27738.1"/>
    </source>
</evidence>
<dbReference type="InterPro" id="IPR050541">
    <property type="entry name" value="LRR_TM_domain-containing"/>
</dbReference>
<dbReference type="SMART" id="SM00365">
    <property type="entry name" value="LRR_SD22"/>
    <property type="match status" value="4"/>
</dbReference>
<dbReference type="PANTHER" id="PTHR24369">
    <property type="entry name" value="ANTIGEN BSP, PUTATIVE-RELATED"/>
    <property type="match status" value="1"/>
</dbReference>
<dbReference type="PROSITE" id="PS51450">
    <property type="entry name" value="LRR"/>
    <property type="match status" value="1"/>
</dbReference>
<dbReference type="Gene3D" id="3.80.10.10">
    <property type="entry name" value="Ribonuclease Inhibitor"/>
    <property type="match status" value="3"/>
</dbReference>
<keyword evidence="3" id="KW-0677">Repeat</keyword>
<dbReference type="EMBL" id="BGZK01000198">
    <property type="protein sequence ID" value="GBP27738.1"/>
    <property type="molecule type" value="Genomic_DNA"/>
</dbReference>
<dbReference type="InterPro" id="IPR032675">
    <property type="entry name" value="LRR_dom_sf"/>
</dbReference>
<dbReference type="SMART" id="SM00369">
    <property type="entry name" value="LRR_TYP"/>
    <property type="match status" value="8"/>
</dbReference>
<feature type="chain" id="PRO_5020031066" evidence="4">
    <location>
        <begin position="17"/>
        <end position="420"/>
    </location>
</feature>
<sequence length="420" mass="48207">MLKILLLTSLLTITRAAPECAHVGRNSQDVVCSAGSEDYVLRRGLVSDNNGTKTVTLRNCRITEVNYEAFHNLHSLTHIDISQNKLKRLRLGVLDGLSTVTNLNVSYNEIAAVPLGLFDKMPNLEVLDFRGNKLKTIKLGVFDPLRKLSYVDLSDNAIDSRNFSQYLFDKSKYVNRLDFSGNDMSDASDELLHSFQNLEILNLARCFFREIPKFATATQMVTLKHMILSNNQIKLMNDTTVFVNLANLEILDMNFNEITYMNEAVFKPLSKLKALTLRHNRISNLPQTIFQNFPKLNTLDLSHNEMVYIPVNAFRGSILRNLNLSDNRFTYLQNNFCLELRNSGAKLTKFYFNDNPWQCACLKELLDEVKKFNIEYNSAKYNGKVPVCVTNVQFVCKRQPDENEMFIELFNDKINEITHV</sequence>
<dbReference type="PANTHER" id="PTHR24369:SF210">
    <property type="entry name" value="CHAOPTIN-RELATED"/>
    <property type="match status" value="1"/>
</dbReference>
<keyword evidence="2 4" id="KW-0732">Signal</keyword>
<evidence type="ECO:0000256" key="2">
    <source>
        <dbReference type="ARBA" id="ARBA00022729"/>
    </source>
</evidence>
<reference evidence="5 6" key="1">
    <citation type="journal article" date="2019" name="Commun. Biol.">
        <title>The bagworm genome reveals a unique fibroin gene that provides high tensile strength.</title>
        <authorList>
            <person name="Kono N."/>
            <person name="Nakamura H."/>
            <person name="Ohtoshi R."/>
            <person name="Tomita M."/>
            <person name="Numata K."/>
            <person name="Arakawa K."/>
        </authorList>
    </citation>
    <scope>NUCLEOTIDE SEQUENCE [LARGE SCALE GENOMIC DNA]</scope>
</reference>
<evidence type="ECO:0000256" key="3">
    <source>
        <dbReference type="ARBA" id="ARBA00022737"/>
    </source>
</evidence>
<keyword evidence="1" id="KW-0433">Leucine-rich repeat</keyword>
<dbReference type="Pfam" id="PF13855">
    <property type="entry name" value="LRR_8"/>
    <property type="match status" value="2"/>
</dbReference>
<dbReference type="Proteomes" id="UP000299102">
    <property type="component" value="Unassembled WGS sequence"/>
</dbReference>
<proteinExistence type="predicted"/>
<dbReference type="OrthoDB" id="676979at2759"/>
<dbReference type="InterPro" id="IPR003591">
    <property type="entry name" value="Leu-rich_rpt_typical-subtyp"/>
</dbReference>
<feature type="signal peptide" evidence="4">
    <location>
        <begin position="1"/>
        <end position="16"/>
    </location>
</feature>
<evidence type="ECO:0000256" key="4">
    <source>
        <dbReference type="SAM" id="SignalP"/>
    </source>
</evidence>
<dbReference type="FunFam" id="3.80.10.10:FF:001164">
    <property type="entry name" value="GH01279p"/>
    <property type="match status" value="1"/>
</dbReference>
<dbReference type="InterPro" id="IPR001611">
    <property type="entry name" value="Leu-rich_rpt"/>
</dbReference>
<evidence type="ECO:0000313" key="6">
    <source>
        <dbReference type="Proteomes" id="UP000299102"/>
    </source>
</evidence>
<dbReference type="STRING" id="151549.A0A4C1UMT0"/>
<organism evidence="5 6">
    <name type="scientific">Eumeta variegata</name>
    <name type="common">Bagworm moth</name>
    <name type="synonym">Eumeta japonica</name>
    <dbReference type="NCBI Taxonomy" id="151549"/>
    <lineage>
        <taxon>Eukaryota</taxon>
        <taxon>Metazoa</taxon>
        <taxon>Ecdysozoa</taxon>
        <taxon>Arthropoda</taxon>
        <taxon>Hexapoda</taxon>
        <taxon>Insecta</taxon>
        <taxon>Pterygota</taxon>
        <taxon>Neoptera</taxon>
        <taxon>Endopterygota</taxon>
        <taxon>Lepidoptera</taxon>
        <taxon>Glossata</taxon>
        <taxon>Ditrysia</taxon>
        <taxon>Tineoidea</taxon>
        <taxon>Psychidae</taxon>
        <taxon>Oiketicinae</taxon>
        <taxon>Eumeta</taxon>
    </lineage>
</organism>